<sequence length="63" mass="7317">MATVSPYLAFDRLTVLDFPVPFYFDKEISSAFSMFDIYIGLMTASIVNFVLEIYLIRVIHFRA</sequence>
<protein>
    <submittedName>
        <fullName evidence="2">Uncharacterized protein</fullName>
    </submittedName>
</protein>
<evidence type="ECO:0000256" key="1">
    <source>
        <dbReference type="SAM" id="Phobius"/>
    </source>
</evidence>
<name>A0A3N6P4Y2_9EURY</name>
<organism evidence="2 3">
    <name type="scientific">Natrarchaeobius halalkaliphilus</name>
    <dbReference type="NCBI Taxonomy" id="1679091"/>
    <lineage>
        <taxon>Archaea</taxon>
        <taxon>Methanobacteriati</taxon>
        <taxon>Methanobacteriota</taxon>
        <taxon>Stenosarchaea group</taxon>
        <taxon>Halobacteria</taxon>
        <taxon>Halobacteriales</taxon>
        <taxon>Natrialbaceae</taxon>
        <taxon>Natrarchaeobius</taxon>
    </lineage>
</organism>
<dbReference type="AlphaFoldDB" id="A0A3N6P4Y2"/>
<reference evidence="2 3" key="1">
    <citation type="submission" date="2018-10" db="EMBL/GenBank/DDBJ databases">
        <title>Natrarchaeobius chitinivorans gen. nov., sp. nov., and Natrarchaeobius haloalkaliphilus sp. nov., alkaliphilic, chitin-utilizing haloarchaea from hypersaline alkaline lakes.</title>
        <authorList>
            <person name="Sorokin D.Y."/>
            <person name="Elcheninov A.G."/>
            <person name="Kostrikina N.A."/>
            <person name="Bale N.J."/>
            <person name="Sinninghe Damste J.S."/>
            <person name="Khijniak T.V."/>
            <person name="Kublanov I.V."/>
            <person name="Toshchakov S.V."/>
        </authorList>
    </citation>
    <scope>NUCLEOTIDE SEQUENCE [LARGE SCALE GENOMIC DNA]</scope>
    <source>
        <strain evidence="2 3">AArcht-Sl</strain>
    </source>
</reference>
<proteinExistence type="predicted"/>
<dbReference type="EMBL" id="REFY01000001">
    <property type="protein sequence ID" value="RQG93079.1"/>
    <property type="molecule type" value="Genomic_DNA"/>
</dbReference>
<feature type="transmembrane region" description="Helical" evidence="1">
    <location>
        <begin position="37"/>
        <end position="56"/>
    </location>
</feature>
<keyword evidence="1" id="KW-0472">Membrane</keyword>
<evidence type="ECO:0000313" key="3">
    <source>
        <dbReference type="Proteomes" id="UP000273828"/>
    </source>
</evidence>
<dbReference type="Proteomes" id="UP000273828">
    <property type="component" value="Unassembled WGS sequence"/>
</dbReference>
<comment type="caution">
    <text evidence="2">The sequence shown here is derived from an EMBL/GenBank/DDBJ whole genome shotgun (WGS) entry which is preliminary data.</text>
</comment>
<keyword evidence="1" id="KW-1133">Transmembrane helix</keyword>
<accession>A0A3N6P4Y2</accession>
<gene>
    <name evidence="2" type="ORF">EA462_02415</name>
</gene>
<keyword evidence="1" id="KW-0812">Transmembrane</keyword>
<keyword evidence="3" id="KW-1185">Reference proteome</keyword>
<evidence type="ECO:0000313" key="2">
    <source>
        <dbReference type="EMBL" id="RQG93079.1"/>
    </source>
</evidence>